<dbReference type="InterPro" id="IPR050832">
    <property type="entry name" value="Bact_Acetyltransf"/>
</dbReference>
<organism evidence="4 5">
    <name type="scientific">Micromonospora echinofusca</name>
    <dbReference type="NCBI Taxonomy" id="47858"/>
    <lineage>
        <taxon>Bacteria</taxon>
        <taxon>Bacillati</taxon>
        <taxon>Actinomycetota</taxon>
        <taxon>Actinomycetes</taxon>
        <taxon>Micromonosporales</taxon>
        <taxon>Micromonosporaceae</taxon>
        <taxon>Micromonospora</taxon>
    </lineage>
</organism>
<keyword evidence="1" id="KW-0808">Transferase</keyword>
<dbReference type="RefSeq" id="WP_208812167.1">
    <property type="nucleotide sequence ID" value="NZ_WVUH01000038.1"/>
</dbReference>
<dbReference type="InterPro" id="IPR016181">
    <property type="entry name" value="Acyl_CoA_acyltransferase"/>
</dbReference>
<dbReference type="Pfam" id="PF00583">
    <property type="entry name" value="Acetyltransf_1"/>
    <property type="match status" value="1"/>
</dbReference>
<feature type="domain" description="N-acetyltransferase" evidence="3">
    <location>
        <begin position="7"/>
        <end position="158"/>
    </location>
</feature>
<dbReference type="PROSITE" id="PS51186">
    <property type="entry name" value="GNAT"/>
    <property type="match status" value="1"/>
</dbReference>
<name>A0ABS3VMR8_MICEH</name>
<dbReference type="PANTHER" id="PTHR43877">
    <property type="entry name" value="AMINOALKYLPHOSPHONATE N-ACETYLTRANSFERASE-RELATED-RELATED"/>
    <property type="match status" value="1"/>
</dbReference>
<evidence type="ECO:0000259" key="3">
    <source>
        <dbReference type="PROSITE" id="PS51186"/>
    </source>
</evidence>
<dbReference type="SUPFAM" id="SSF55729">
    <property type="entry name" value="Acyl-CoA N-acyltransferases (Nat)"/>
    <property type="match status" value="1"/>
</dbReference>
<dbReference type="PANTHER" id="PTHR43877:SF2">
    <property type="entry name" value="AMINOALKYLPHOSPHONATE N-ACETYLTRANSFERASE-RELATED"/>
    <property type="match status" value="1"/>
</dbReference>
<sequence length="255" mass="26675">MITGEVTSLDTPADPALDAAVELLASSVPTACAGLAAYHAPRFRSFLAAALAPPPAARTVLLRCLRSGDRLDAVADWRRLPGGELLLNGIAVRPDERGRGHGGRLLRDGAGLAGQVGCDRLLLDVSLDNPGARRLYDRLGFVARQDSVWWPVPIRSATGAAPVRVTDWPAFVAHRDAYGFGDLTLHTPTGPAVVRLVGDVLRVPPGPVGRDLPAVVAALVPVSRAYTIEPAGGSLDGSTPALATFTRMHRPVGTG</sequence>
<dbReference type="EMBL" id="WVUH01000038">
    <property type="protein sequence ID" value="MBO4205820.1"/>
    <property type="molecule type" value="Genomic_DNA"/>
</dbReference>
<proteinExistence type="predicted"/>
<evidence type="ECO:0000256" key="1">
    <source>
        <dbReference type="ARBA" id="ARBA00022679"/>
    </source>
</evidence>
<keyword evidence="2" id="KW-0012">Acyltransferase</keyword>
<dbReference type="Gene3D" id="3.40.630.30">
    <property type="match status" value="1"/>
</dbReference>
<evidence type="ECO:0000313" key="5">
    <source>
        <dbReference type="Proteomes" id="UP000823521"/>
    </source>
</evidence>
<dbReference type="InterPro" id="IPR000182">
    <property type="entry name" value="GNAT_dom"/>
</dbReference>
<protein>
    <submittedName>
        <fullName evidence="4">GNAT family N-acetyltransferase</fullName>
    </submittedName>
</protein>
<evidence type="ECO:0000313" key="4">
    <source>
        <dbReference type="EMBL" id="MBO4205820.1"/>
    </source>
</evidence>
<comment type="caution">
    <text evidence="4">The sequence shown here is derived from an EMBL/GenBank/DDBJ whole genome shotgun (WGS) entry which is preliminary data.</text>
</comment>
<dbReference type="CDD" id="cd04301">
    <property type="entry name" value="NAT_SF"/>
    <property type="match status" value="1"/>
</dbReference>
<accession>A0ABS3VMR8</accession>
<reference evidence="4 5" key="1">
    <citation type="submission" date="2019-12" db="EMBL/GenBank/DDBJ databases">
        <title>Whole genome sequencing of endophytic Actinobacterium Micromonospora sp. MPMI6T.</title>
        <authorList>
            <person name="Evv R."/>
            <person name="Podile A.R."/>
        </authorList>
    </citation>
    <scope>NUCLEOTIDE SEQUENCE [LARGE SCALE GENOMIC DNA]</scope>
    <source>
        <strain evidence="4 5">MPMI6</strain>
    </source>
</reference>
<evidence type="ECO:0000256" key="2">
    <source>
        <dbReference type="ARBA" id="ARBA00023315"/>
    </source>
</evidence>
<dbReference type="Proteomes" id="UP000823521">
    <property type="component" value="Unassembled WGS sequence"/>
</dbReference>
<keyword evidence="5" id="KW-1185">Reference proteome</keyword>
<gene>
    <name evidence="4" type="ORF">GSF22_07345</name>
</gene>